<accession>A0ACB9T0V2</accession>
<name>A0ACB9T0V2_HOLOL</name>
<protein>
    <submittedName>
        <fullName evidence="1">Dna cross-link repair protein pso2/snm1-related</fullName>
    </submittedName>
</protein>
<dbReference type="Proteomes" id="UP001056778">
    <property type="component" value="Chromosome 5"/>
</dbReference>
<evidence type="ECO:0000313" key="1">
    <source>
        <dbReference type="EMBL" id="KAI4460432.1"/>
    </source>
</evidence>
<sequence>MEEGFTLAWEDAVSVVQEEEVICGIENETILTTDTPEFADVCEEVVVQDNNENNEVEEIATDNVMYLSDHNVLIMQQNSGPFMDCQVSKR</sequence>
<keyword evidence="2" id="KW-1185">Reference proteome</keyword>
<proteinExistence type="predicted"/>
<organism evidence="1 2">
    <name type="scientific">Holotrichia oblita</name>
    <name type="common">Chafer beetle</name>
    <dbReference type="NCBI Taxonomy" id="644536"/>
    <lineage>
        <taxon>Eukaryota</taxon>
        <taxon>Metazoa</taxon>
        <taxon>Ecdysozoa</taxon>
        <taxon>Arthropoda</taxon>
        <taxon>Hexapoda</taxon>
        <taxon>Insecta</taxon>
        <taxon>Pterygota</taxon>
        <taxon>Neoptera</taxon>
        <taxon>Endopterygota</taxon>
        <taxon>Coleoptera</taxon>
        <taxon>Polyphaga</taxon>
        <taxon>Scarabaeiformia</taxon>
        <taxon>Scarabaeidae</taxon>
        <taxon>Melolonthinae</taxon>
        <taxon>Holotrichia</taxon>
    </lineage>
</organism>
<evidence type="ECO:0000313" key="2">
    <source>
        <dbReference type="Proteomes" id="UP001056778"/>
    </source>
</evidence>
<dbReference type="EMBL" id="CM043019">
    <property type="protein sequence ID" value="KAI4460432.1"/>
    <property type="molecule type" value="Genomic_DNA"/>
</dbReference>
<reference evidence="1" key="1">
    <citation type="submission" date="2022-04" db="EMBL/GenBank/DDBJ databases">
        <title>Chromosome-scale genome assembly of Holotrichia oblita Faldermann.</title>
        <authorList>
            <person name="Rongchong L."/>
        </authorList>
    </citation>
    <scope>NUCLEOTIDE SEQUENCE</scope>
    <source>
        <strain evidence="1">81SQS9</strain>
    </source>
</reference>
<gene>
    <name evidence="1" type="ORF">MML48_5g00013192</name>
</gene>
<comment type="caution">
    <text evidence="1">The sequence shown here is derived from an EMBL/GenBank/DDBJ whole genome shotgun (WGS) entry which is preliminary data.</text>
</comment>